<evidence type="ECO:0000256" key="5">
    <source>
        <dbReference type="ARBA" id="ARBA00022840"/>
    </source>
</evidence>
<evidence type="ECO:0000256" key="2">
    <source>
        <dbReference type="ARBA" id="ARBA00022679"/>
    </source>
</evidence>
<name>A0ABQ7SIT8_PHRPL</name>
<evidence type="ECO:0000256" key="4">
    <source>
        <dbReference type="ARBA" id="ARBA00022777"/>
    </source>
</evidence>
<comment type="caution">
    <text evidence="7">The sequence shown here is derived from an EMBL/GenBank/DDBJ whole genome shotgun (WGS) entry which is preliminary data.</text>
</comment>
<sequence>MFPQRPAASPGLTQGSTPQRVNPFSQRQDLKGGRIKLFDTPSKSLISLTFDLPPPSPFPPGTPITPEPAVEVQCDFSDLSAMTRRCRSLPASPELPRRGQPRPVPHSSANGLLALDCSRLETPSSSGTEPMDCRPDASPDPEPPDAPPAASPAPPPLTNSNFISTAVSRAQPWPPNGLLLNNNNKPPHGWGGVLSELSVPPTMGDAVQAEHANAALALSGLESGRGSTGGGGVMEQDEVLSCPACCLGPFSFSFASVCHRPSANTPRYQNLNCEAKNLQCPEGLPQRPLHKGLGPGLSKPSLKLPEAQS</sequence>
<organism evidence="7 8">
    <name type="scientific">Phrynosoma platyrhinos</name>
    <name type="common">Desert horned lizard</name>
    <dbReference type="NCBI Taxonomy" id="52577"/>
    <lineage>
        <taxon>Eukaryota</taxon>
        <taxon>Metazoa</taxon>
        <taxon>Chordata</taxon>
        <taxon>Craniata</taxon>
        <taxon>Vertebrata</taxon>
        <taxon>Euteleostomi</taxon>
        <taxon>Lepidosauria</taxon>
        <taxon>Squamata</taxon>
        <taxon>Bifurcata</taxon>
        <taxon>Unidentata</taxon>
        <taxon>Episquamata</taxon>
        <taxon>Toxicofera</taxon>
        <taxon>Iguania</taxon>
        <taxon>Phrynosomatidae</taxon>
        <taxon>Phrynosomatinae</taxon>
        <taxon>Phrynosoma</taxon>
    </lineage>
</organism>
<keyword evidence="8" id="KW-1185">Reference proteome</keyword>
<evidence type="ECO:0000256" key="1">
    <source>
        <dbReference type="ARBA" id="ARBA00022527"/>
    </source>
</evidence>
<dbReference type="InterPro" id="IPR050940">
    <property type="entry name" value="Actin_reg-Ser/Thr_kinase"/>
</dbReference>
<keyword evidence="1" id="KW-0723">Serine/threonine-protein kinase</keyword>
<evidence type="ECO:0000313" key="8">
    <source>
        <dbReference type="Proteomes" id="UP000826234"/>
    </source>
</evidence>
<evidence type="ECO:0000256" key="3">
    <source>
        <dbReference type="ARBA" id="ARBA00022741"/>
    </source>
</evidence>
<dbReference type="PANTHER" id="PTHR46485">
    <property type="entry name" value="LIM DOMAIN KINASE 1"/>
    <property type="match status" value="1"/>
</dbReference>
<gene>
    <name evidence="7" type="ORF">JD844_015311</name>
</gene>
<dbReference type="PANTHER" id="PTHR46485:SF3">
    <property type="entry name" value="DUAL SPECIFICITY TESTIS-SPECIFIC PROTEIN KINASE 1"/>
    <property type="match status" value="1"/>
</dbReference>
<keyword evidence="2" id="KW-0808">Transferase</keyword>
<reference evidence="7 8" key="1">
    <citation type="journal article" date="2022" name="Gigascience">
        <title>A chromosome-level genome assembly and annotation of the desert horned lizard, Phrynosoma platyrhinos, provides insight into chromosomal rearrangements among reptiles.</title>
        <authorList>
            <person name="Koochekian N."/>
            <person name="Ascanio A."/>
            <person name="Farleigh K."/>
            <person name="Card D.C."/>
            <person name="Schield D.R."/>
            <person name="Castoe T.A."/>
            <person name="Jezkova T."/>
        </authorList>
    </citation>
    <scope>NUCLEOTIDE SEQUENCE [LARGE SCALE GENOMIC DNA]</scope>
    <source>
        <strain evidence="7">NK-2021</strain>
    </source>
</reference>
<feature type="region of interest" description="Disordered" evidence="6">
    <location>
        <begin position="284"/>
        <end position="309"/>
    </location>
</feature>
<evidence type="ECO:0000256" key="6">
    <source>
        <dbReference type="SAM" id="MobiDB-lite"/>
    </source>
</evidence>
<keyword evidence="4" id="KW-0418">Kinase</keyword>
<dbReference type="EMBL" id="JAIPUX010005289">
    <property type="protein sequence ID" value="KAH0617276.1"/>
    <property type="molecule type" value="Genomic_DNA"/>
</dbReference>
<evidence type="ECO:0000313" key="7">
    <source>
        <dbReference type="EMBL" id="KAH0617276.1"/>
    </source>
</evidence>
<feature type="compositionally biased region" description="Polar residues" evidence="6">
    <location>
        <begin position="11"/>
        <end position="27"/>
    </location>
</feature>
<keyword evidence="3" id="KW-0547">Nucleotide-binding</keyword>
<dbReference type="Proteomes" id="UP000826234">
    <property type="component" value="Unassembled WGS sequence"/>
</dbReference>
<proteinExistence type="predicted"/>
<keyword evidence="5" id="KW-0067">ATP-binding</keyword>
<feature type="compositionally biased region" description="Pro residues" evidence="6">
    <location>
        <begin position="138"/>
        <end position="157"/>
    </location>
</feature>
<feature type="region of interest" description="Disordered" evidence="6">
    <location>
        <begin position="89"/>
        <end position="161"/>
    </location>
</feature>
<protein>
    <submittedName>
        <fullName evidence="7">Uncharacterized protein</fullName>
    </submittedName>
</protein>
<accession>A0ABQ7SIT8</accession>
<feature type="region of interest" description="Disordered" evidence="6">
    <location>
        <begin position="1"/>
        <end position="35"/>
    </location>
</feature>